<dbReference type="Proteomes" id="UP000006055">
    <property type="component" value="Chromosome"/>
</dbReference>
<evidence type="ECO:0000259" key="2">
    <source>
        <dbReference type="Pfam" id="PF10589"/>
    </source>
</evidence>
<sequence>MKRLRFGRWGSVLADHRHGDEITRRKTESLPPLASFPPNVIALMSGKGLLVFDNEFNFVPMIREYLAQIQAKYCCGKCITGIKGSKIVSVILDKMMQGGSAESDLDVLSRMADILNDAAKCSVCQSAGELLKDGLTFFRDDFLDAVRNGISENSVRYIGNISAPCMNTCPCHINIPGYVEMLQELRYEEALQIIREEMPLPGITGRICPAPCEKACSVANMGDVAIPIKTLKRVAADYEMLHAIEPPFQRVELNGKPIAIVGAGPAGLAAAYYLNRFGHPVTVFEALPIPGGMVGVGIPPYRQPRDVLQKEIVQIQRLGVEFRFKARLGKDFTIQDLFDQGFKSVFLGVGAHKSSALALKEEKQRIKGVFSGGIDFLRDLNLGKKIQVGENAIIAGGGNTAIDCARTCLRMGASQVTVVYRRTEREMPADLEEVEDSREEGIKFLFLTQPVAVLSENGRMTGLRCIRMELGEPDRSGRRRPVPVEGTEFDLAGDTLIPAIGQIADLEWLSGDDNIQFSRKGAIKVDPVTMMTSRPGVFAAGDAVSGPLTVVHGLAGGKRAAHMIHQYVTTGSCKATEQQWMDDLIANIEKDYGVLVTARSPLREGGKVVRNKLDVHDRIGHFLEVDSGFTQKGSFIEASRCLRCFHLILAAVK</sequence>
<keyword evidence="5" id="KW-1185">Reference proteome</keyword>
<dbReference type="SUPFAM" id="SSF51971">
    <property type="entry name" value="Nucleotide-binding domain"/>
    <property type="match status" value="1"/>
</dbReference>
<feature type="domain" description="Dihydroprymidine dehydrogenase" evidence="3">
    <location>
        <begin position="154"/>
        <end position="240"/>
    </location>
</feature>
<feature type="domain" description="NADH-ubiquinone oxidoreductase 51kDa subunit iron-sulphur binding" evidence="2">
    <location>
        <begin position="64"/>
        <end position="143"/>
    </location>
</feature>
<dbReference type="InterPro" id="IPR023753">
    <property type="entry name" value="FAD/NAD-binding_dom"/>
</dbReference>
<dbReference type="GO" id="GO:0016491">
    <property type="term" value="F:oxidoreductase activity"/>
    <property type="evidence" value="ECO:0007669"/>
    <property type="project" value="InterPro"/>
</dbReference>
<evidence type="ECO:0000313" key="5">
    <source>
        <dbReference type="Proteomes" id="UP000006055"/>
    </source>
</evidence>
<accession>I4C7Q8</accession>
<dbReference type="Pfam" id="PF07992">
    <property type="entry name" value="Pyr_redox_2"/>
    <property type="match status" value="1"/>
</dbReference>
<dbReference type="Gene3D" id="1.10.1060.10">
    <property type="entry name" value="Alpha-helical ferredoxin"/>
    <property type="match status" value="1"/>
</dbReference>
<dbReference type="AlphaFoldDB" id="I4C7Q8"/>
<dbReference type="OrthoDB" id="9803192at2"/>
<evidence type="ECO:0000259" key="3">
    <source>
        <dbReference type="Pfam" id="PF14691"/>
    </source>
</evidence>
<reference evidence="5" key="1">
    <citation type="submission" date="2012-06" db="EMBL/GenBank/DDBJ databases">
        <title>Complete sequence of chromosome of Desulfomonile tiedjei DSM 6799.</title>
        <authorList>
            <person name="Lucas S."/>
            <person name="Copeland A."/>
            <person name="Lapidus A."/>
            <person name="Glavina del Rio T."/>
            <person name="Dalin E."/>
            <person name="Tice H."/>
            <person name="Bruce D."/>
            <person name="Goodwin L."/>
            <person name="Pitluck S."/>
            <person name="Peters L."/>
            <person name="Ovchinnikova G."/>
            <person name="Zeytun A."/>
            <person name="Lu M."/>
            <person name="Kyrpides N."/>
            <person name="Mavromatis K."/>
            <person name="Ivanova N."/>
            <person name="Brettin T."/>
            <person name="Detter J.C."/>
            <person name="Han C."/>
            <person name="Larimer F."/>
            <person name="Land M."/>
            <person name="Hauser L."/>
            <person name="Markowitz V."/>
            <person name="Cheng J.-F."/>
            <person name="Hugenholtz P."/>
            <person name="Woyke T."/>
            <person name="Wu D."/>
            <person name="Spring S."/>
            <person name="Schroeder M."/>
            <person name="Brambilla E."/>
            <person name="Klenk H.-P."/>
            <person name="Eisen J.A."/>
        </authorList>
    </citation>
    <scope>NUCLEOTIDE SEQUENCE [LARGE SCALE GENOMIC DNA]</scope>
    <source>
        <strain evidence="5">ATCC 49306 / DSM 6799 / DCB-1</strain>
    </source>
</reference>
<dbReference type="PATRIC" id="fig|706587.4.peg.3331"/>
<dbReference type="eggNOG" id="COG1894">
    <property type="taxonomic scope" value="Bacteria"/>
</dbReference>
<evidence type="ECO:0000313" key="4">
    <source>
        <dbReference type="EMBL" id="AFM25599.1"/>
    </source>
</evidence>
<evidence type="ECO:0000259" key="1">
    <source>
        <dbReference type="Pfam" id="PF07992"/>
    </source>
</evidence>
<dbReference type="InterPro" id="IPR028261">
    <property type="entry name" value="DPD_II"/>
</dbReference>
<protein>
    <submittedName>
        <fullName evidence="4">NADPH-dependent glutamate synthase beta chain-like oxidoreductase</fullName>
    </submittedName>
</protein>
<name>I4C7Q8_DESTA</name>
<organism evidence="4 5">
    <name type="scientific">Desulfomonile tiedjei (strain ATCC 49306 / DSM 6799 / DCB-1)</name>
    <dbReference type="NCBI Taxonomy" id="706587"/>
    <lineage>
        <taxon>Bacteria</taxon>
        <taxon>Pseudomonadati</taxon>
        <taxon>Thermodesulfobacteriota</taxon>
        <taxon>Desulfomonilia</taxon>
        <taxon>Desulfomonilales</taxon>
        <taxon>Desulfomonilaceae</taxon>
        <taxon>Desulfomonile</taxon>
    </lineage>
</organism>
<dbReference type="RefSeq" id="WP_014810736.1">
    <property type="nucleotide sequence ID" value="NC_018025.1"/>
</dbReference>
<dbReference type="HOGENOM" id="CLU_000422_3_4_7"/>
<dbReference type="PANTHER" id="PTHR42783:SF3">
    <property type="entry name" value="GLUTAMATE SYNTHASE [NADPH] SMALL CHAIN-RELATED"/>
    <property type="match status" value="1"/>
</dbReference>
<dbReference type="InterPro" id="IPR009051">
    <property type="entry name" value="Helical_ferredxn"/>
</dbReference>
<dbReference type="STRING" id="706587.Desti_2930"/>
<dbReference type="Pfam" id="PF10589">
    <property type="entry name" value="NADH_4Fe-4S"/>
    <property type="match status" value="1"/>
</dbReference>
<dbReference type="SUPFAM" id="SSF46548">
    <property type="entry name" value="alpha-helical ferredoxin"/>
    <property type="match status" value="1"/>
</dbReference>
<dbReference type="eggNOG" id="COG0493">
    <property type="taxonomic scope" value="Bacteria"/>
</dbReference>
<dbReference type="InterPro" id="IPR036188">
    <property type="entry name" value="FAD/NAD-bd_sf"/>
</dbReference>
<dbReference type="PANTHER" id="PTHR42783">
    <property type="entry name" value="GLUTAMATE SYNTHASE [NADPH] SMALL CHAIN"/>
    <property type="match status" value="1"/>
</dbReference>
<gene>
    <name evidence="4" type="ordered locus">Desti_2930</name>
</gene>
<dbReference type="KEGG" id="dti:Desti_2930"/>
<dbReference type="EMBL" id="CP003360">
    <property type="protein sequence ID" value="AFM25599.1"/>
    <property type="molecule type" value="Genomic_DNA"/>
</dbReference>
<dbReference type="GO" id="GO:0051539">
    <property type="term" value="F:4 iron, 4 sulfur cluster binding"/>
    <property type="evidence" value="ECO:0007669"/>
    <property type="project" value="InterPro"/>
</dbReference>
<dbReference type="Pfam" id="PF14691">
    <property type="entry name" value="Fer4_20"/>
    <property type="match status" value="1"/>
</dbReference>
<dbReference type="InterPro" id="IPR037207">
    <property type="entry name" value="Nuop51_4Fe4S-bd_sf"/>
</dbReference>
<dbReference type="Gene3D" id="3.50.50.60">
    <property type="entry name" value="FAD/NAD(P)-binding domain"/>
    <property type="match status" value="2"/>
</dbReference>
<dbReference type="PRINTS" id="PR00419">
    <property type="entry name" value="ADXRDTASE"/>
</dbReference>
<feature type="domain" description="FAD/NAD(P)-binding" evidence="1">
    <location>
        <begin position="257"/>
        <end position="553"/>
    </location>
</feature>
<dbReference type="InterPro" id="IPR019575">
    <property type="entry name" value="Nuop51_4Fe4S-bd"/>
</dbReference>
<proteinExistence type="predicted"/>
<dbReference type="SUPFAM" id="SSF140490">
    <property type="entry name" value="Nqo1C-terminal domain-like"/>
    <property type="match status" value="1"/>
</dbReference>